<dbReference type="Proteomes" id="UP001374535">
    <property type="component" value="Chromosome 7"/>
</dbReference>
<accession>A0AAQ3N3J9</accession>
<evidence type="ECO:0000256" key="1">
    <source>
        <dbReference type="SAM" id="MobiDB-lite"/>
    </source>
</evidence>
<sequence>MKPETCLSVAHNHYSHSGHRKPKSNGVADNEPHRLIHQVEVVVLRRALLSGIVPLLLPPSKSCRRQGNCRSRHHVTVCYSVNSVTGTVESTAPSSLLFLCSRGVLSSSPTLGRDGIRCQDPRRQRWSPPRLPLVPQPPTSLPQAVRRGLRKQ</sequence>
<gene>
    <name evidence="2" type="ORF">V8G54_022948</name>
</gene>
<feature type="compositionally biased region" description="Pro residues" evidence="1">
    <location>
        <begin position="129"/>
        <end position="140"/>
    </location>
</feature>
<dbReference type="AlphaFoldDB" id="A0AAQ3N3J9"/>
<evidence type="ECO:0000313" key="3">
    <source>
        <dbReference type="Proteomes" id="UP001374535"/>
    </source>
</evidence>
<feature type="region of interest" description="Disordered" evidence="1">
    <location>
        <begin position="111"/>
        <end position="152"/>
    </location>
</feature>
<dbReference type="EMBL" id="CP144694">
    <property type="protein sequence ID" value="WVZ02142.1"/>
    <property type="molecule type" value="Genomic_DNA"/>
</dbReference>
<proteinExistence type="predicted"/>
<feature type="compositionally biased region" description="Basic residues" evidence="1">
    <location>
        <begin position="13"/>
        <end position="23"/>
    </location>
</feature>
<evidence type="ECO:0000313" key="2">
    <source>
        <dbReference type="EMBL" id="WVZ02142.1"/>
    </source>
</evidence>
<feature type="region of interest" description="Disordered" evidence="1">
    <location>
        <begin position="11"/>
        <end position="31"/>
    </location>
</feature>
<reference evidence="2 3" key="1">
    <citation type="journal article" date="2023" name="Life. Sci Alliance">
        <title>Evolutionary insights into 3D genome organization and epigenetic landscape of Vigna mungo.</title>
        <authorList>
            <person name="Junaid A."/>
            <person name="Singh B."/>
            <person name="Bhatia S."/>
        </authorList>
    </citation>
    <scope>NUCLEOTIDE SEQUENCE [LARGE SCALE GENOMIC DNA]</scope>
    <source>
        <strain evidence="2">Urdbean</strain>
    </source>
</reference>
<feature type="compositionally biased region" description="Basic and acidic residues" evidence="1">
    <location>
        <begin position="114"/>
        <end position="123"/>
    </location>
</feature>
<keyword evidence="3" id="KW-1185">Reference proteome</keyword>
<name>A0AAQ3N3J9_VIGMU</name>
<protein>
    <submittedName>
        <fullName evidence="2">Uncharacterized protein</fullName>
    </submittedName>
</protein>
<organism evidence="2 3">
    <name type="scientific">Vigna mungo</name>
    <name type="common">Black gram</name>
    <name type="synonym">Phaseolus mungo</name>
    <dbReference type="NCBI Taxonomy" id="3915"/>
    <lineage>
        <taxon>Eukaryota</taxon>
        <taxon>Viridiplantae</taxon>
        <taxon>Streptophyta</taxon>
        <taxon>Embryophyta</taxon>
        <taxon>Tracheophyta</taxon>
        <taxon>Spermatophyta</taxon>
        <taxon>Magnoliopsida</taxon>
        <taxon>eudicotyledons</taxon>
        <taxon>Gunneridae</taxon>
        <taxon>Pentapetalae</taxon>
        <taxon>rosids</taxon>
        <taxon>fabids</taxon>
        <taxon>Fabales</taxon>
        <taxon>Fabaceae</taxon>
        <taxon>Papilionoideae</taxon>
        <taxon>50 kb inversion clade</taxon>
        <taxon>NPAAA clade</taxon>
        <taxon>indigoferoid/millettioid clade</taxon>
        <taxon>Phaseoleae</taxon>
        <taxon>Vigna</taxon>
    </lineage>
</organism>